<organism evidence="4 5">
    <name type="scientific">Desulfomonile tiedjei</name>
    <dbReference type="NCBI Taxonomy" id="2358"/>
    <lineage>
        <taxon>Bacteria</taxon>
        <taxon>Pseudomonadati</taxon>
        <taxon>Thermodesulfobacteriota</taxon>
        <taxon>Desulfomonilia</taxon>
        <taxon>Desulfomonilales</taxon>
        <taxon>Desulfomonilaceae</taxon>
        <taxon>Desulfomonile</taxon>
    </lineage>
</organism>
<dbReference type="PANTHER" id="PTHR30055">
    <property type="entry name" value="HTH-TYPE TRANSCRIPTIONAL REGULATOR RUTR"/>
    <property type="match status" value="1"/>
</dbReference>
<dbReference type="AlphaFoldDB" id="A0A9D6V883"/>
<dbReference type="InterPro" id="IPR036271">
    <property type="entry name" value="Tet_transcr_reg_TetR-rel_C_sf"/>
</dbReference>
<evidence type="ECO:0000259" key="3">
    <source>
        <dbReference type="PROSITE" id="PS50977"/>
    </source>
</evidence>
<dbReference type="InterPro" id="IPR001647">
    <property type="entry name" value="HTH_TetR"/>
</dbReference>
<dbReference type="PROSITE" id="PS50977">
    <property type="entry name" value="HTH_TETR_2"/>
    <property type="match status" value="1"/>
</dbReference>
<dbReference type="SUPFAM" id="SSF48498">
    <property type="entry name" value="Tetracyclin repressor-like, C-terminal domain"/>
    <property type="match status" value="1"/>
</dbReference>
<reference evidence="4" key="1">
    <citation type="submission" date="2020-07" db="EMBL/GenBank/DDBJ databases">
        <title>Huge and variable diversity of episymbiotic CPR bacteria and DPANN archaea in groundwater ecosystems.</title>
        <authorList>
            <person name="He C.Y."/>
            <person name="Keren R."/>
            <person name="Whittaker M."/>
            <person name="Farag I.F."/>
            <person name="Doudna J."/>
            <person name="Cate J.H.D."/>
            <person name="Banfield J.F."/>
        </authorList>
    </citation>
    <scope>NUCLEOTIDE SEQUENCE</scope>
    <source>
        <strain evidence="4">NC_groundwater_1664_Pr3_B-0.1um_52_9</strain>
    </source>
</reference>
<proteinExistence type="predicted"/>
<dbReference type="InterPro" id="IPR050109">
    <property type="entry name" value="HTH-type_TetR-like_transc_reg"/>
</dbReference>
<dbReference type="Pfam" id="PF00440">
    <property type="entry name" value="TetR_N"/>
    <property type="match status" value="1"/>
</dbReference>
<sequence length="208" mass="23975">MSSKNSTLTKLRENEREIRKDLIIDAAIRLFAAKPFDRVGMRDIASEAGLSPASIYRYFSNRDELFVEALCRESKIIEQEIRRAKDSESEASIEKIASTFVDYLIEHDTFFKMMTYFMITGRIAEDTLEKFNETERKLLDVFDDIFENLGAKGPVRLTSHAFFATLNGILITFHNYPGRSSEDTRKHMHRLVDIVSRAFKDTSAAITR</sequence>
<feature type="DNA-binding region" description="H-T-H motif" evidence="2">
    <location>
        <begin position="40"/>
        <end position="59"/>
    </location>
</feature>
<comment type="caution">
    <text evidence="4">The sequence shown here is derived from an EMBL/GenBank/DDBJ whole genome shotgun (WGS) entry which is preliminary data.</text>
</comment>
<gene>
    <name evidence="4" type="ORF">HY912_23865</name>
</gene>
<feature type="domain" description="HTH tetR-type" evidence="3">
    <location>
        <begin position="17"/>
        <end position="77"/>
    </location>
</feature>
<evidence type="ECO:0000313" key="5">
    <source>
        <dbReference type="Proteomes" id="UP000807825"/>
    </source>
</evidence>
<accession>A0A9D6V883</accession>
<name>A0A9D6V883_9BACT</name>
<keyword evidence="1 2" id="KW-0238">DNA-binding</keyword>
<dbReference type="Proteomes" id="UP000807825">
    <property type="component" value="Unassembled WGS sequence"/>
</dbReference>
<dbReference type="EMBL" id="JACRDE010000622">
    <property type="protein sequence ID" value="MBI5252543.1"/>
    <property type="molecule type" value="Genomic_DNA"/>
</dbReference>
<evidence type="ECO:0000256" key="2">
    <source>
        <dbReference type="PROSITE-ProRule" id="PRU00335"/>
    </source>
</evidence>
<dbReference type="Gene3D" id="1.10.357.10">
    <property type="entry name" value="Tetracycline Repressor, domain 2"/>
    <property type="match status" value="1"/>
</dbReference>
<dbReference type="GO" id="GO:0000976">
    <property type="term" value="F:transcription cis-regulatory region binding"/>
    <property type="evidence" value="ECO:0007669"/>
    <property type="project" value="TreeGrafter"/>
</dbReference>
<dbReference type="PRINTS" id="PR00455">
    <property type="entry name" value="HTHTETR"/>
</dbReference>
<dbReference type="PANTHER" id="PTHR30055:SF226">
    <property type="entry name" value="HTH-TYPE TRANSCRIPTIONAL REGULATOR PKSA"/>
    <property type="match status" value="1"/>
</dbReference>
<dbReference type="SUPFAM" id="SSF46689">
    <property type="entry name" value="Homeodomain-like"/>
    <property type="match status" value="1"/>
</dbReference>
<evidence type="ECO:0000313" key="4">
    <source>
        <dbReference type="EMBL" id="MBI5252543.1"/>
    </source>
</evidence>
<dbReference type="GO" id="GO:0003700">
    <property type="term" value="F:DNA-binding transcription factor activity"/>
    <property type="evidence" value="ECO:0007669"/>
    <property type="project" value="TreeGrafter"/>
</dbReference>
<protein>
    <submittedName>
        <fullName evidence="4">TetR/AcrR family transcriptional regulator</fullName>
    </submittedName>
</protein>
<evidence type="ECO:0000256" key="1">
    <source>
        <dbReference type="ARBA" id="ARBA00023125"/>
    </source>
</evidence>
<dbReference type="InterPro" id="IPR009057">
    <property type="entry name" value="Homeodomain-like_sf"/>
</dbReference>